<organism evidence="2 3">
    <name type="scientific">Gossypium barbadense</name>
    <name type="common">Sea Island cotton</name>
    <name type="synonym">Hibiscus barbadensis</name>
    <dbReference type="NCBI Taxonomy" id="3634"/>
    <lineage>
        <taxon>Eukaryota</taxon>
        <taxon>Viridiplantae</taxon>
        <taxon>Streptophyta</taxon>
        <taxon>Embryophyta</taxon>
        <taxon>Tracheophyta</taxon>
        <taxon>Spermatophyta</taxon>
        <taxon>Magnoliopsida</taxon>
        <taxon>eudicotyledons</taxon>
        <taxon>Gunneridae</taxon>
        <taxon>Pentapetalae</taxon>
        <taxon>rosids</taxon>
        <taxon>malvids</taxon>
        <taxon>Malvales</taxon>
        <taxon>Malvaceae</taxon>
        <taxon>Malvoideae</taxon>
        <taxon>Gossypium</taxon>
    </lineage>
</organism>
<name>A0A2P5VTB5_GOSBA</name>
<dbReference type="AlphaFoldDB" id="A0A2P5VTB5"/>
<sequence>MWIKGLIVLLRNQLFRGAGVLECSGIVVASGKTRNNKIVVLLGEAVKCRTLNGDSLVAKSITSLRFDLSSMEHVESCVNQQGPPYKAKYS</sequence>
<reference evidence="2 3" key="1">
    <citation type="submission" date="2015-01" db="EMBL/GenBank/DDBJ databases">
        <title>Genome of allotetraploid Gossypium barbadense reveals genomic plasticity and fiber elongation in cotton evolution.</title>
        <authorList>
            <person name="Chen X."/>
            <person name="Liu X."/>
            <person name="Zhao B."/>
            <person name="Zheng H."/>
            <person name="Hu Y."/>
            <person name="Lu G."/>
            <person name="Yang C."/>
            <person name="Chen J."/>
            <person name="Shan C."/>
            <person name="Zhang L."/>
            <person name="Zhou Y."/>
            <person name="Wang L."/>
            <person name="Guo W."/>
            <person name="Bai Y."/>
            <person name="Ruan J."/>
            <person name="Shangguan X."/>
            <person name="Mao Y."/>
            <person name="Jiang J."/>
            <person name="Zhu Y."/>
            <person name="Lei J."/>
            <person name="Kang H."/>
            <person name="Chen S."/>
            <person name="He X."/>
            <person name="Wang R."/>
            <person name="Wang Y."/>
            <person name="Chen J."/>
            <person name="Wang L."/>
            <person name="Yu S."/>
            <person name="Wang B."/>
            <person name="Wei J."/>
            <person name="Song S."/>
            <person name="Lu X."/>
            <person name="Gao Z."/>
            <person name="Gu W."/>
            <person name="Deng X."/>
            <person name="Ma D."/>
            <person name="Wang S."/>
            <person name="Liang W."/>
            <person name="Fang L."/>
            <person name="Cai C."/>
            <person name="Zhu X."/>
            <person name="Zhou B."/>
            <person name="Zhang Y."/>
            <person name="Chen Z."/>
            <person name="Xu S."/>
            <person name="Zhu R."/>
            <person name="Wang S."/>
            <person name="Zhang T."/>
            <person name="Zhao G."/>
        </authorList>
    </citation>
    <scope>NUCLEOTIDE SEQUENCE [LARGE SCALE GENOMIC DNA]</scope>
    <source>
        <strain evidence="3">cv. Xinhai21</strain>
        <tissue evidence="2">Leaf</tissue>
    </source>
</reference>
<proteinExistence type="predicted"/>
<keyword evidence="1" id="KW-0732">Signal</keyword>
<dbReference type="OrthoDB" id="1724920at2759"/>
<accession>A0A2P5VTB5</accession>
<evidence type="ECO:0000313" key="2">
    <source>
        <dbReference type="EMBL" id="PPR82081.1"/>
    </source>
</evidence>
<feature type="signal peptide" evidence="1">
    <location>
        <begin position="1"/>
        <end position="17"/>
    </location>
</feature>
<evidence type="ECO:0000256" key="1">
    <source>
        <dbReference type="SAM" id="SignalP"/>
    </source>
</evidence>
<evidence type="ECO:0000313" key="3">
    <source>
        <dbReference type="Proteomes" id="UP000239757"/>
    </source>
</evidence>
<gene>
    <name evidence="2" type="ORF">GOBAR_AA38630</name>
</gene>
<dbReference type="Proteomes" id="UP000239757">
    <property type="component" value="Unassembled WGS sequence"/>
</dbReference>
<feature type="chain" id="PRO_5015148000" evidence="1">
    <location>
        <begin position="18"/>
        <end position="90"/>
    </location>
</feature>
<dbReference type="EMBL" id="KZ670995">
    <property type="protein sequence ID" value="PPR82081.1"/>
    <property type="molecule type" value="Genomic_DNA"/>
</dbReference>
<protein>
    <submittedName>
        <fullName evidence="2">Uncharacterized protein</fullName>
    </submittedName>
</protein>